<gene>
    <name evidence="1" type="ORF">VIBC2010_05800</name>
</gene>
<dbReference type="OrthoDB" id="5905813at2"/>
<dbReference type="EMBL" id="AEIU01000114">
    <property type="protein sequence ID" value="EFP94801.1"/>
    <property type="molecule type" value="Genomic_DNA"/>
</dbReference>
<organism evidence="1 2">
    <name type="scientific">Vibrio caribbeanicus ATCC BAA-2122</name>
    <dbReference type="NCBI Taxonomy" id="796620"/>
    <lineage>
        <taxon>Bacteria</taxon>
        <taxon>Pseudomonadati</taxon>
        <taxon>Pseudomonadota</taxon>
        <taxon>Gammaproteobacteria</taxon>
        <taxon>Vibrionales</taxon>
        <taxon>Vibrionaceae</taxon>
        <taxon>Vibrio</taxon>
    </lineage>
</organism>
<dbReference type="STRING" id="796620.VIBC2010_05800"/>
<evidence type="ECO:0000313" key="2">
    <source>
        <dbReference type="Proteomes" id="UP000002943"/>
    </source>
</evidence>
<sequence>MIKAKYVAMVLGVAAVVGVTYWSKQRLVEPSAYQKKLDRKVMRREFTSWSQRSQTEESWDISVVIPEPVPIEQWDRVHTQPQLMFKHGDKSTVYTMNFDGTEVRKLFDRYDLGDKITKTGTVTRSPNGRYVSLKYSGLASTDCAVYDLKDKKMVATYDNCYGRQFSLDSEYLYFTGNLGVPSRLILATGETIELTPEVLELNGEKYSSFNTSSIGVNEAQDRLTWTINRMNLNGLGAKVLGRDQLIYRLSDMTLLGKEEFWTPLCAQGYRRSPDYRYFVCIEDRRNYIYGFDKPTELVEQAPEAFVLKLGQWYVDWEGKYVRRLRLDGEPGMFETMTYHYAVEEGGKDFTTLRGLRAYIPLSMVKQLDDLDLAAVMPRIPTEEEYQATYQRLLAAHNKKRGQ</sequence>
<reference evidence="1 2" key="1">
    <citation type="journal article" date="2012" name="Int. J. Syst. Evol. Microbiol.">
        <title>Vibrio caribbeanicus sp. nov., isolated from the marine sponge Scleritoderma cyanea.</title>
        <authorList>
            <person name="Hoffmann M."/>
            <person name="Monday S.R."/>
            <person name="Allard M.W."/>
            <person name="Strain E.A."/>
            <person name="Whittaker P."/>
            <person name="Naum M."/>
            <person name="McCarthy P.J."/>
            <person name="Lopez J.V."/>
            <person name="Fischer M."/>
            <person name="Brown E.W."/>
        </authorList>
    </citation>
    <scope>NUCLEOTIDE SEQUENCE [LARGE SCALE GENOMIC DNA]</scope>
    <source>
        <strain evidence="1 2">ATCC BAA-2122</strain>
    </source>
</reference>
<dbReference type="Proteomes" id="UP000002943">
    <property type="component" value="Unassembled WGS sequence"/>
</dbReference>
<name>E3BQ73_9VIBR</name>
<keyword evidence="1" id="KW-0449">Lipoprotein</keyword>
<evidence type="ECO:0000313" key="1">
    <source>
        <dbReference type="EMBL" id="EFP94801.1"/>
    </source>
</evidence>
<protein>
    <submittedName>
        <fullName evidence="1">Lipoprotein, putative</fullName>
    </submittedName>
</protein>
<dbReference type="eggNOG" id="ENOG5031N35">
    <property type="taxonomic scope" value="Bacteria"/>
</dbReference>
<dbReference type="RefSeq" id="WP_009603339.1">
    <property type="nucleotide sequence ID" value="NZ_AEIU01000114.1"/>
</dbReference>
<dbReference type="AlphaFoldDB" id="E3BQ73"/>
<accession>E3BQ73</accession>
<comment type="caution">
    <text evidence="1">The sequence shown here is derived from an EMBL/GenBank/DDBJ whole genome shotgun (WGS) entry which is preliminary data.</text>
</comment>
<dbReference type="SUPFAM" id="SSF69304">
    <property type="entry name" value="Tricorn protease N-terminal domain"/>
    <property type="match status" value="1"/>
</dbReference>
<proteinExistence type="predicted"/>
<keyword evidence="2" id="KW-1185">Reference proteome</keyword>